<name>A0A833YWY9_9CHIR</name>
<dbReference type="SUPFAM" id="SSF57997">
    <property type="entry name" value="Tropomyosin"/>
    <property type="match status" value="1"/>
</dbReference>
<feature type="region of interest" description="Disordered" evidence="2">
    <location>
        <begin position="550"/>
        <end position="650"/>
    </location>
</feature>
<dbReference type="InterPro" id="IPR029681">
    <property type="entry name" value="CCDC157"/>
</dbReference>
<gene>
    <name evidence="3" type="ORF">HJG60_002187</name>
</gene>
<dbReference type="Gene3D" id="1.20.5.340">
    <property type="match status" value="1"/>
</dbReference>
<protein>
    <submittedName>
        <fullName evidence="3">Coiled-coil domain containing 157</fullName>
    </submittedName>
</protein>
<feature type="compositionally biased region" description="Basic and acidic residues" evidence="2">
    <location>
        <begin position="395"/>
        <end position="415"/>
    </location>
</feature>
<feature type="region of interest" description="Disordered" evidence="2">
    <location>
        <begin position="138"/>
        <end position="159"/>
    </location>
</feature>
<comment type="caution">
    <text evidence="3">The sequence shown here is derived from an EMBL/GenBank/DDBJ whole genome shotgun (WGS) entry which is preliminary data.</text>
</comment>
<accession>A0A833YWY9</accession>
<dbReference type="AlphaFoldDB" id="A0A833YWY9"/>
<dbReference type="EMBL" id="JABVXQ010000013">
    <property type="protein sequence ID" value="KAF6080701.1"/>
    <property type="molecule type" value="Genomic_DNA"/>
</dbReference>
<feature type="compositionally biased region" description="Polar residues" evidence="2">
    <location>
        <begin position="595"/>
        <end position="606"/>
    </location>
</feature>
<evidence type="ECO:0000313" key="4">
    <source>
        <dbReference type="Proteomes" id="UP000664940"/>
    </source>
</evidence>
<dbReference type="Proteomes" id="UP000664940">
    <property type="component" value="Unassembled WGS sequence"/>
</dbReference>
<feature type="coiled-coil region" evidence="1">
    <location>
        <begin position="497"/>
        <end position="534"/>
    </location>
</feature>
<dbReference type="PANTHER" id="PTHR43696:SF9">
    <property type="entry name" value="COILED-COIL DOMAIN-CONTAINING PROTEIN 157"/>
    <property type="match status" value="1"/>
</dbReference>
<keyword evidence="1" id="KW-0175">Coiled coil</keyword>
<sequence length="650" mass="71932">MAHLLGSQACMDSLRKDLTDLQGAIVDVFSRAGPVRFPSWKFPDRVACDLDMVALLEHYDHVPGDPEFTQLSHAVLLELVIDRLLLLLQSCANYLENLTLEQTVPPARDVGPCMSVGLTVQRFWNSLLKLGTLYQQMPPQKKATQREIPTSKPTAKGEPARSPEIVTAKFIKPPSPIPGLPLTCQEPGSLSVRVSLQSPVRATESTKSVQSQTVETALVPCDACVRVQGSLWEVGKVVISLCRSQNLSSSLGQFQQLVQDTMGIRPLPAATVGHWAAEQSKDLTRLKTSDLKKKVATLEGELKQHQESMQAMETKTQQLQEEAKGKVEAERQVHQLEEQVQLLAGRLDGASQQIRWASTELDKEKARVDSMVRHQESLQAKQQALLQQLDSLDQEREELRGSLDEAEAQRAHMEEQLQSVQSEKEQGQCQLQAQQELLQSLQGEKQGLEQVVTDLQLTVSELERELVELREQERLLVAFPDLHRPVEAQIQSSGNVTDDMERQVQANNIRIRVLQEENGRLQSMLSKIREVAQQGGLKLIPQDQLCAGPSLGIQGAAPPVQARRVSPGPLGRQHPPASRSASAGGTLPRQPRASPLQQPSGRPSRSSVEDVIHSTTCAQNPIRVLARLRRRLSPTRGQAGPAHQPQERPM</sequence>
<dbReference type="PANTHER" id="PTHR43696">
    <property type="entry name" value="COILED-COIL DOMAIN-CONTAINING PROTEIN 157"/>
    <property type="match status" value="1"/>
</dbReference>
<organism evidence="3 4">
    <name type="scientific">Phyllostomus discolor</name>
    <name type="common">pale spear-nosed bat</name>
    <dbReference type="NCBI Taxonomy" id="89673"/>
    <lineage>
        <taxon>Eukaryota</taxon>
        <taxon>Metazoa</taxon>
        <taxon>Chordata</taxon>
        <taxon>Craniata</taxon>
        <taxon>Vertebrata</taxon>
        <taxon>Euteleostomi</taxon>
        <taxon>Mammalia</taxon>
        <taxon>Eutheria</taxon>
        <taxon>Laurasiatheria</taxon>
        <taxon>Chiroptera</taxon>
        <taxon>Yangochiroptera</taxon>
        <taxon>Phyllostomidae</taxon>
        <taxon>Phyllostominae</taxon>
        <taxon>Phyllostomus</taxon>
    </lineage>
</organism>
<feature type="region of interest" description="Disordered" evidence="2">
    <location>
        <begin position="395"/>
        <end position="422"/>
    </location>
</feature>
<evidence type="ECO:0000256" key="1">
    <source>
        <dbReference type="SAM" id="Coils"/>
    </source>
</evidence>
<evidence type="ECO:0000256" key="2">
    <source>
        <dbReference type="SAM" id="MobiDB-lite"/>
    </source>
</evidence>
<feature type="compositionally biased region" description="Polar residues" evidence="2">
    <location>
        <begin position="307"/>
        <end position="320"/>
    </location>
</feature>
<reference evidence="3 4" key="1">
    <citation type="journal article" date="2020" name="Nature">
        <title>Six reference-quality genomes reveal evolution of bat adaptations.</title>
        <authorList>
            <person name="Jebb D."/>
            <person name="Huang Z."/>
            <person name="Pippel M."/>
            <person name="Hughes G.M."/>
            <person name="Lavrichenko K."/>
            <person name="Devanna P."/>
            <person name="Winkler S."/>
            <person name="Jermiin L.S."/>
            <person name="Skirmuntt E.C."/>
            <person name="Katzourakis A."/>
            <person name="Burkitt-Gray L."/>
            <person name="Ray D.A."/>
            <person name="Sullivan K.A.M."/>
            <person name="Roscito J.G."/>
            <person name="Kirilenko B.M."/>
            <person name="Davalos L.M."/>
            <person name="Corthals A.P."/>
            <person name="Power M.L."/>
            <person name="Jones G."/>
            <person name="Ransome R.D."/>
            <person name="Dechmann D.K.N."/>
            <person name="Locatelli A.G."/>
            <person name="Puechmaille S.J."/>
            <person name="Fedrigo O."/>
            <person name="Jarvis E.D."/>
            <person name="Hiller M."/>
            <person name="Vernes S.C."/>
            <person name="Myers E.W."/>
            <person name="Teeling E.C."/>
        </authorList>
    </citation>
    <scope>NUCLEOTIDE SEQUENCE [LARGE SCALE GENOMIC DNA]</scope>
    <source>
        <strain evidence="3">Bat1K_MPI-CBG_1</strain>
    </source>
</reference>
<proteinExistence type="predicted"/>
<feature type="region of interest" description="Disordered" evidence="2">
    <location>
        <begin position="305"/>
        <end position="331"/>
    </location>
</feature>
<evidence type="ECO:0000313" key="3">
    <source>
        <dbReference type="EMBL" id="KAF6080701.1"/>
    </source>
</evidence>
<feature type="compositionally biased region" description="Basic and acidic residues" evidence="2">
    <location>
        <begin position="321"/>
        <end position="331"/>
    </location>
</feature>